<evidence type="ECO:0000256" key="1">
    <source>
        <dbReference type="SAM" id="MobiDB-lite"/>
    </source>
</evidence>
<organism evidence="2 3">
    <name type="scientific">Diploscapter pachys</name>
    <dbReference type="NCBI Taxonomy" id="2018661"/>
    <lineage>
        <taxon>Eukaryota</taxon>
        <taxon>Metazoa</taxon>
        <taxon>Ecdysozoa</taxon>
        <taxon>Nematoda</taxon>
        <taxon>Chromadorea</taxon>
        <taxon>Rhabditida</taxon>
        <taxon>Rhabditina</taxon>
        <taxon>Rhabditomorpha</taxon>
        <taxon>Rhabditoidea</taxon>
        <taxon>Rhabditidae</taxon>
        <taxon>Diploscapter</taxon>
    </lineage>
</organism>
<dbReference type="EMBL" id="LIAE01010192">
    <property type="protein sequence ID" value="PAV65841.1"/>
    <property type="molecule type" value="Genomic_DNA"/>
</dbReference>
<keyword evidence="3" id="KW-1185">Reference proteome</keyword>
<proteinExistence type="predicted"/>
<evidence type="ECO:0000313" key="2">
    <source>
        <dbReference type="EMBL" id="PAV65841.1"/>
    </source>
</evidence>
<gene>
    <name evidence="2" type="ORF">WR25_13518</name>
</gene>
<reference evidence="2 3" key="1">
    <citation type="journal article" date="2017" name="Curr. Biol.">
        <title>Genome architecture and evolution of a unichromosomal asexual nematode.</title>
        <authorList>
            <person name="Fradin H."/>
            <person name="Zegar C."/>
            <person name="Gutwein M."/>
            <person name="Lucas J."/>
            <person name="Kovtun M."/>
            <person name="Corcoran D."/>
            <person name="Baugh L.R."/>
            <person name="Kiontke K."/>
            <person name="Gunsalus K."/>
            <person name="Fitch D.H."/>
            <person name="Piano F."/>
        </authorList>
    </citation>
    <scope>NUCLEOTIDE SEQUENCE [LARGE SCALE GENOMIC DNA]</scope>
    <source>
        <strain evidence="2">PF1309</strain>
    </source>
</reference>
<sequence>MMATRAFRVVMMPAFAIEMVCCSMTSVLSLSTILSNSSMQQTPLSANTRAPPSRVISPVRESFTTAAVRPTPGKATNGTFTSFDDRQTRRSPSSGVL</sequence>
<feature type="region of interest" description="Disordered" evidence="1">
    <location>
        <begin position="69"/>
        <end position="97"/>
    </location>
</feature>
<dbReference type="AlphaFoldDB" id="A0A2A2JVX5"/>
<protein>
    <submittedName>
        <fullName evidence="2">Uncharacterized protein</fullName>
    </submittedName>
</protein>
<name>A0A2A2JVX5_9BILA</name>
<accession>A0A2A2JVX5</accession>
<dbReference type="Proteomes" id="UP000218231">
    <property type="component" value="Unassembled WGS sequence"/>
</dbReference>
<evidence type="ECO:0000313" key="3">
    <source>
        <dbReference type="Proteomes" id="UP000218231"/>
    </source>
</evidence>
<dbReference type="OrthoDB" id="6819366at2759"/>
<comment type="caution">
    <text evidence="2">The sequence shown here is derived from an EMBL/GenBank/DDBJ whole genome shotgun (WGS) entry which is preliminary data.</text>
</comment>